<dbReference type="PANTHER" id="PTHR45125">
    <property type="entry name" value="F21J9.4-RELATED"/>
    <property type="match status" value="1"/>
</dbReference>
<dbReference type="EMBL" id="JAXUIC010000006">
    <property type="protein sequence ID" value="KAK4584982.1"/>
    <property type="molecule type" value="Genomic_DNA"/>
</dbReference>
<dbReference type="Proteomes" id="UP001324115">
    <property type="component" value="Unassembled WGS sequence"/>
</dbReference>
<protein>
    <recommendedName>
        <fullName evidence="1">No apical meristem-associated C-terminal domain-containing protein</fullName>
    </recommendedName>
</protein>
<dbReference type="InterPro" id="IPR029466">
    <property type="entry name" value="NAM-associated_C"/>
</dbReference>
<gene>
    <name evidence="3" type="ORF">RGQ29_005503</name>
    <name evidence="2" type="ORF">RGQ29_007177</name>
    <name evidence="5" type="ORF">RGQ29_013938</name>
    <name evidence="4" type="ORF">RGQ29_022598</name>
</gene>
<dbReference type="EMBL" id="JAXUIC010000012">
    <property type="protein sequence ID" value="KAK4557307.1"/>
    <property type="molecule type" value="Genomic_DNA"/>
</dbReference>
<dbReference type="Pfam" id="PF14303">
    <property type="entry name" value="NAM-associated"/>
    <property type="match status" value="1"/>
</dbReference>
<dbReference type="PANTHER" id="PTHR45125:SF3">
    <property type="entry name" value="NO-APICAL-MERISTEM-ASSOCIATED CARBOXY-TERMINAL DOMAIN PROTEIN"/>
    <property type="match status" value="1"/>
</dbReference>
<accession>A0AAN7FKL2</accession>
<proteinExistence type="predicted"/>
<evidence type="ECO:0000313" key="2">
    <source>
        <dbReference type="EMBL" id="KAK4557307.1"/>
    </source>
</evidence>
<evidence type="ECO:0000313" key="4">
    <source>
        <dbReference type="EMBL" id="KAK4584982.1"/>
    </source>
</evidence>
<sequence length="302" mass="34553">MDSRNYSSFIDLVRGNINLEDEIFDVTESSPLLVEDSPLNDEVATSKKKQARGVNFSVEEDKLLVAAWLNTSVDPVYGNEQHKTTFYGKVAKYFMDHKTDSTRSVASLTTRWGTINRETVKFVGSLAKIEAKNESGTTAHDKIEKAKELFKEIHGSVFQFEHCWLILKDYPKWASTMPRGDSRKEMPQTPDLIDQGVGVDGIMDFERPIGRKAEKANRKRKDDGKDIATEYLKKKMKVLEEGCVAEKERVRIKAEKFRLQELKENERIMMLDTSGMNEDQKDFYDGLKKEILAKQRSSHSLG</sequence>
<evidence type="ECO:0000313" key="6">
    <source>
        <dbReference type="Proteomes" id="UP001324115"/>
    </source>
</evidence>
<organism evidence="5 6">
    <name type="scientific">Quercus rubra</name>
    <name type="common">Northern red oak</name>
    <name type="synonym">Quercus borealis</name>
    <dbReference type="NCBI Taxonomy" id="3512"/>
    <lineage>
        <taxon>Eukaryota</taxon>
        <taxon>Viridiplantae</taxon>
        <taxon>Streptophyta</taxon>
        <taxon>Embryophyta</taxon>
        <taxon>Tracheophyta</taxon>
        <taxon>Spermatophyta</taxon>
        <taxon>Magnoliopsida</taxon>
        <taxon>eudicotyledons</taxon>
        <taxon>Gunneridae</taxon>
        <taxon>Pentapetalae</taxon>
        <taxon>rosids</taxon>
        <taxon>fabids</taxon>
        <taxon>Fagales</taxon>
        <taxon>Fagaceae</taxon>
        <taxon>Quercus</taxon>
    </lineage>
</organism>
<dbReference type="EMBL" id="JAXUIC010000011">
    <property type="protein sequence ID" value="KAK4563034.1"/>
    <property type="molecule type" value="Genomic_DNA"/>
</dbReference>
<reference evidence="5 6" key="1">
    <citation type="journal article" date="2023" name="G3 (Bethesda)">
        <title>A haplotype-resolved chromosome-scale genome for Quercus rubra L. provides insights into the genetics of adaptive traits for red oak species.</title>
        <authorList>
            <person name="Kapoor B."/>
            <person name="Jenkins J."/>
            <person name="Schmutz J."/>
            <person name="Zhebentyayeva T."/>
            <person name="Kuelheim C."/>
            <person name="Coggeshall M."/>
            <person name="Heim C."/>
            <person name="Lasky J.R."/>
            <person name="Leites L."/>
            <person name="Islam-Faridi N."/>
            <person name="Romero-Severson J."/>
            <person name="DeLeo V.L."/>
            <person name="Lucas S.M."/>
            <person name="Lazic D."/>
            <person name="Gailing O."/>
            <person name="Carlson J."/>
            <person name="Staton M."/>
        </authorList>
    </citation>
    <scope>NUCLEOTIDE SEQUENCE [LARGE SCALE GENOMIC DNA]</scope>
    <source>
        <strain evidence="5">Pseudo-F2</strain>
    </source>
</reference>
<dbReference type="EMBL" id="JAXUIC010000003">
    <property type="protein sequence ID" value="KAK4595653.1"/>
    <property type="molecule type" value="Genomic_DNA"/>
</dbReference>
<evidence type="ECO:0000313" key="3">
    <source>
        <dbReference type="EMBL" id="KAK4563034.1"/>
    </source>
</evidence>
<keyword evidence="6" id="KW-1185">Reference proteome</keyword>
<evidence type="ECO:0000259" key="1">
    <source>
        <dbReference type="Pfam" id="PF14303"/>
    </source>
</evidence>
<dbReference type="AlphaFoldDB" id="A0AAN7FKL2"/>
<evidence type="ECO:0000313" key="5">
    <source>
        <dbReference type="EMBL" id="KAK4595653.1"/>
    </source>
</evidence>
<name>A0AAN7FKL2_QUERU</name>
<feature type="domain" description="No apical meristem-associated C-terminal" evidence="1">
    <location>
        <begin position="206"/>
        <end position="291"/>
    </location>
</feature>
<comment type="caution">
    <text evidence="5">The sequence shown here is derived from an EMBL/GenBank/DDBJ whole genome shotgun (WGS) entry which is preliminary data.</text>
</comment>